<reference evidence="1 2" key="1">
    <citation type="journal article" date="2012" name="J. Bacteriol.">
        <title>Complete genome sequence of Mycoplasma wenyonii strain Massachusetts.</title>
        <authorList>
            <person name="Dos Santos A.P."/>
            <person name="Guimaraes A.M."/>
            <person name="do Nascimento N.C."/>
            <person name="Sanmiguel P.J."/>
            <person name="Messick J.B."/>
        </authorList>
    </citation>
    <scope>NUCLEOTIDE SEQUENCE [LARGE SCALE GENOMIC DNA]</scope>
    <source>
        <strain evidence="1 2">Massachusetts</strain>
    </source>
</reference>
<evidence type="ECO:0000313" key="2">
    <source>
        <dbReference type="Proteomes" id="UP000009005"/>
    </source>
</evidence>
<evidence type="ECO:0000313" key="1">
    <source>
        <dbReference type="EMBL" id="AFN64995.1"/>
    </source>
</evidence>
<protein>
    <submittedName>
        <fullName evidence="1">Uncharacterized protein</fullName>
    </submittedName>
</protein>
<keyword evidence="2" id="KW-1185">Reference proteome</keyword>
<sequence length="119" mass="14379">METEKETILDKAEEKIEEGSETQTKLVWTRIENTNEPNTRFKIKRKLLKKLFSCFFIQDSTAWDLSGICPCFERDVLFDKCKNFTFTFSRLFWERVFNETRPLNSSIRAKRLNRPKEEW</sequence>
<proteinExistence type="predicted"/>
<dbReference type="HOGENOM" id="CLU_2058837_0_0_14"/>
<dbReference type="KEGG" id="mwe:WEN_00970"/>
<dbReference type="RefSeq" id="WP_014849705.1">
    <property type="nucleotide sequence ID" value="NC_018149.1"/>
</dbReference>
<dbReference type="PATRIC" id="fig|1197325.3.peg.211"/>
<dbReference type="AlphaFoldDB" id="I6ZII7"/>
<dbReference type="OrthoDB" id="400337at2"/>
<organism evidence="1 2">
    <name type="scientific">Mycoplasma wenyonii (strain Massachusetts)</name>
    <name type="common">Eperythrozoon wenyonii</name>
    <dbReference type="NCBI Taxonomy" id="1197325"/>
    <lineage>
        <taxon>Bacteria</taxon>
        <taxon>Bacillati</taxon>
        <taxon>Mycoplasmatota</taxon>
        <taxon>Mollicutes</taxon>
        <taxon>Mycoplasmataceae</taxon>
        <taxon>Mycoplasma</taxon>
    </lineage>
</organism>
<dbReference type="STRING" id="1197325.WEN_00970"/>
<name>I6ZII7_MYCWM</name>
<dbReference type="EMBL" id="CP003703">
    <property type="protein sequence ID" value="AFN64995.1"/>
    <property type="molecule type" value="Genomic_DNA"/>
</dbReference>
<accession>I6ZII7</accession>
<dbReference type="Proteomes" id="UP000009005">
    <property type="component" value="Chromosome"/>
</dbReference>
<gene>
    <name evidence="1" type="ordered locus">WEN_00970</name>
</gene>